<name>A0A2T0Q6T1_9ACTN</name>
<reference evidence="2 3" key="1">
    <citation type="submission" date="2018-03" db="EMBL/GenBank/DDBJ databases">
        <title>Genomic Encyclopedia of Archaeal and Bacterial Type Strains, Phase II (KMG-II): from individual species to whole genera.</title>
        <authorList>
            <person name="Goeker M."/>
        </authorList>
    </citation>
    <scope>NUCLEOTIDE SEQUENCE [LARGE SCALE GENOMIC DNA]</scope>
    <source>
        <strain evidence="2 3">DSM 45601</strain>
    </source>
</reference>
<dbReference type="EMBL" id="PVZC01000003">
    <property type="protein sequence ID" value="PRX99536.1"/>
    <property type="molecule type" value="Genomic_DNA"/>
</dbReference>
<keyword evidence="1" id="KW-1133">Transmembrane helix</keyword>
<keyword evidence="3" id="KW-1185">Reference proteome</keyword>
<keyword evidence="1" id="KW-0812">Transmembrane</keyword>
<evidence type="ECO:0008006" key="4">
    <source>
        <dbReference type="Google" id="ProtNLM"/>
    </source>
</evidence>
<dbReference type="Proteomes" id="UP000237846">
    <property type="component" value="Unassembled WGS sequence"/>
</dbReference>
<evidence type="ECO:0000256" key="1">
    <source>
        <dbReference type="SAM" id="Phobius"/>
    </source>
</evidence>
<feature type="transmembrane region" description="Helical" evidence="1">
    <location>
        <begin position="30"/>
        <end position="47"/>
    </location>
</feature>
<organism evidence="2 3">
    <name type="scientific">Allonocardiopsis opalescens</name>
    <dbReference type="NCBI Taxonomy" id="1144618"/>
    <lineage>
        <taxon>Bacteria</taxon>
        <taxon>Bacillati</taxon>
        <taxon>Actinomycetota</taxon>
        <taxon>Actinomycetes</taxon>
        <taxon>Streptosporangiales</taxon>
        <taxon>Allonocardiopsis</taxon>
    </lineage>
</organism>
<dbReference type="AlphaFoldDB" id="A0A2T0Q6T1"/>
<keyword evidence="1" id="KW-0472">Membrane</keyword>
<comment type="caution">
    <text evidence="2">The sequence shown here is derived from an EMBL/GenBank/DDBJ whole genome shotgun (WGS) entry which is preliminary data.</text>
</comment>
<evidence type="ECO:0000313" key="3">
    <source>
        <dbReference type="Proteomes" id="UP000237846"/>
    </source>
</evidence>
<proteinExistence type="predicted"/>
<feature type="transmembrane region" description="Helical" evidence="1">
    <location>
        <begin position="52"/>
        <end position="70"/>
    </location>
</feature>
<evidence type="ECO:0000313" key="2">
    <source>
        <dbReference type="EMBL" id="PRX99536.1"/>
    </source>
</evidence>
<gene>
    <name evidence="2" type="ORF">CLV72_103137</name>
</gene>
<sequence>MNPTPDAPDDSPRPPQVTAPMAAFRRCDPIAAALGNACLAGLGYLMLERRRLAAGTTLVTAGLVAVMALADQPTWLPRTVSVLLTLWWAGLTAHAWYLAGGRMPRPAGRALPPAAPPYGEPVLGSVGRQRLVAAVAAAALLLGLGALRFDTGRIEGAAAASHRAGDCAQALAALDRLHAAHRVADGLLGARVLAAREACALLIRAERYARVDDRPRAADTLAHYIAHPGARWEGADARRAELLLAEAAEVLGGDALTGEARSLEEGFGYLATVLRENPGQDRQVGAVLDGFLDELPAPDACATTAVADWLRDRPAGGDALDRAAEAVPRIAPAAIVGCGDSLLADDDPHGARERYERILAEYPEHELVEEAERGIRSAETAIQLEEVRALLTGGTGGTPAYCDDPAPYRGADPYEGAGPHRAMLFGDSQSRERLPSSWLAGDAADAVLVICAGEADMGSVVTSCQYGPTAFTPTETVTFRTREVPVRVYEVRTGELVRDTSVAVGGHCPQTLNYTYYGVDTGPPSPQYARSNNADVRAAYQPLINP</sequence>
<feature type="transmembrane region" description="Helical" evidence="1">
    <location>
        <begin position="82"/>
        <end position="99"/>
    </location>
</feature>
<accession>A0A2T0Q6T1</accession>
<feature type="transmembrane region" description="Helical" evidence="1">
    <location>
        <begin position="131"/>
        <end position="149"/>
    </location>
</feature>
<protein>
    <recommendedName>
        <fullName evidence="4">Tetratricopeptide repeat protein</fullName>
    </recommendedName>
</protein>